<proteinExistence type="predicted"/>
<dbReference type="Proteomes" id="UP000248553">
    <property type="component" value="Unassembled WGS sequence"/>
</dbReference>
<dbReference type="RefSeq" id="WP_111476224.1">
    <property type="nucleotide sequence ID" value="NZ_QHKM01000001.1"/>
</dbReference>
<comment type="caution">
    <text evidence="1">The sequence shown here is derived from an EMBL/GenBank/DDBJ whole genome shotgun (WGS) entry which is preliminary data.</text>
</comment>
<dbReference type="OrthoDB" id="887360at2"/>
<evidence type="ECO:0000313" key="1">
    <source>
        <dbReference type="EMBL" id="RAK69488.1"/>
    </source>
</evidence>
<protein>
    <submittedName>
        <fullName evidence="1">Uncharacterized protein</fullName>
    </submittedName>
</protein>
<sequence>MTREEALGAAQRHIAQCNAETPLHPDYYWVVGQPVEYRHWWYFDNCIASRPGLPFAERGMQFAGAPGYVIDKRSQRVQEIGWADFSALRKLQQRLQYFEQRVAERDRQPLMLRELRQYFSMPLPELQAFRRGLEAPEQSVLQLLLLLEQRLIEEDCFLAGFMSEH</sequence>
<keyword evidence="2" id="KW-1185">Reference proteome</keyword>
<accession>A0A328BWM0</accession>
<dbReference type="AlphaFoldDB" id="A0A328BWM0"/>
<dbReference type="EMBL" id="QHKM01000001">
    <property type="protein sequence ID" value="RAK69488.1"/>
    <property type="molecule type" value="Genomic_DNA"/>
</dbReference>
<organism evidence="1 2">
    <name type="scientific">Hymenobacter edaphi</name>
    <dbReference type="NCBI Taxonomy" id="2211146"/>
    <lineage>
        <taxon>Bacteria</taxon>
        <taxon>Pseudomonadati</taxon>
        <taxon>Bacteroidota</taxon>
        <taxon>Cytophagia</taxon>
        <taxon>Cytophagales</taxon>
        <taxon>Hymenobacteraceae</taxon>
        <taxon>Hymenobacter</taxon>
    </lineage>
</organism>
<name>A0A328BWM0_9BACT</name>
<reference evidence="2" key="1">
    <citation type="submission" date="2018-05" db="EMBL/GenBank/DDBJ databases">
        <authorList>
            <person name="Nie L."/>
        </authorList>
    </citation>
    <scope>NUCLEOTIDE SEQUENCE [LARGE SCALE GENOMIC DNA]</scope>
    <source>
        <strain evidence="2">NL</strain>
    </source>
</reference>
<evidence type="ECO:0000313" key="2">
    <source>
        <dbReference type="Proteomes" id="UP000248553"/>
    </source>
</evidence>
<gene>
    <name evidence="1" type="ORF">DLM85_01075</name>
</gene>